<dbReference type="EMBL" id="CP146691">
    <property type="protein sequence ID" value="WWY22395.1"/>
    <property type="molecule type" value="Genomic_DNA"/>
</dbReference>
<evidence type="ECO:0000313" key="2">
    <source>
        <dbReference type="Proteomes" id="UP001375228"/>
    </source>
</evidence>
<dbReference type="InterPro" id="IPR024997">
    <property type="entry name" value="DUF3892"/>
</dbReference>
<reference evidence="1 2" key="1">
    <citation type="submission" date="2024-03" db="EMBL/GenBank/DDBJ databases">
        <title>Pseudomonas juntendi.</title>
        <authorList>
            <person name="Liu Y."/>
        </authorList>
    </citation>
    <scope>NUCLEOTIDE SEQUENCE [LARGE SCALE GENOMIC DNA]</scope>
    <source>
        <strain evidence="1 2">L4046hy</strain>
    </source>
</reference>
<keyword evidence="2" id="KW-1185">Reference proteome</keyword>
<evidence type="ECO:0000313" key="1">
    <source>
        <dbReference type="EMBL" id="WWY22395.1"/>
    </source>
</evidence>
<proteinExistence type="predicted"/>
<dbReference type="RefSeq" id="WP_336848917.1">
    <property type="nucleotide sequence ID" value="NZ_CP146690.1"/>
</dbReference>
<protein>
    <submittedName>
        <fullName evidence="1">DUF3892 domain-containing protein</fullName>
    </submittedName>
</protein>
<dbReference type="Pfam" id="PF13031">
    <property type="entry name" value="DUF3892"/>
    <property type="match status" value="1"/>
</dbReference>
<name>A0ABZ2JP71_9PSED</name>
<accession>A0ABZ2JP71</accession>
<dbReference type="Proteomes" id="UP001375228">
    <property type="component" value="Chromosome"/>
</dbReference>
<gene>
    <name evidence="1" type="ORF">V9385_07270</name>
</gene>
<organism evidence="1 2">
    <name type="scientific">Pseudomonas juntendi</name>
    <dbReference type="NCBI Taxonomy" id="2666183"/>
    <lineage>
        <taxon>Bacteria</taxon>
        <taxon>Pseudomonadati</taxon>
        <taxon>Pseudomonadota</taxon>
        <taxon>Gammaproteobacteria</taxon>
        <taxon>Pseudomonadales</taxon>
        <taxon>Pseudomonadaceae</taxon>
        <taxon>Pseudomonas</taxon>
    </lineage>
</organism>
<sequence length="96" mass="11088">MTDFCITRVRYNAERKHITYVEVSENLPKEFGTKRTVSRGFVADLIRLKKATFSTWVQNKEGGYSKGADVHVLEDVYLTTDRNNSKRDNLGNLPEF</sequence>